<comment type="subcellular location">
    <subcellularLocation>
        <location evidence="1">Membrane</location>
        <topology evidence="1">Single-pass membrane protein</topology>
    </subcellularLocation>
</comment>
<evidence type="ECO:0000256" key="6">
    <source>
        <dbReference type="ARBA" id="ARBA00022989"/>
    </source>
</evidence>
<comment type="caution">
    <text evidence="9">The sequence shown here is derived from an EMBL/GenBank/DDBJ whole genome shotgun (WGS) entry which is preliminary data.</text>
</comment>
<evidence type="ECO:0000256" key="4">
    <source>
        <dbReference type="ARBA" id="ARBA00022771"/>
    </source>
</evidence>
<keyword evidence="4" id="KW-0863">Zinc-finger</keyword>
<name>A0AAV7L855_PLEWA</name>
<feature type="domain" description="3CxxC-type" evidence="8">
    <location>
        <begin position="106"/>
        <end position="219"/>
    </location>
</feature>
<proteinExistence type="predicted"/>
<dbReference type="SMART" id="SM01328">
    <property type="entry name" value="zf-3CxxC"/>
    <property type="match status" value="1"/>
</dbReference>
<keyword evidence="10" id="KW-1185">Reference proteome</keyword>
<dbReference type="Proteomes" id="UP001066276">
    <property type="component" value="Chromosome 11"/>
</dbReference>
<evidence type="ECO:0000256" key="1">
    <source>
        <dbReference type="ARBA" id="ARBA00004167"/>
    </source>
</evidence>
<organism evidence="9 10">
    <name type="scientific">Pleurodeles waltl</name>
    <name type="common">Iberian ribbed newt</name>
    <dbReference type="NCBI Taxonomy" id="8319"/>
    <lineage>
        <taxon>Eukaryota</taxon>
        <taxon>Metazoa</taxon>
        <taxon>Chordata</taxon>
        <taxon>Craniata</taxon>
        <taxon>Vertebrata</taxon>
        <taxon>Euteleostomi</taxon>
        <taxon>Amphibia</taxon>
        <taxon>Batrachia</taxon>
        <taxon>Caudata</taxon>
        <taxon>Salamandroidea</taxon>
        <taxon>Salamandridae</taxon>
        <taxon>Pleurodelinae</taxon>
        <taxon>Pleurodeles</taxon>
    </lineage>
</organism>
<dbReference type="InterPro" id="IPR027377">
    <property type="entry name" value="ZAR1/RTP1-5-like_Znf-3CxxC"/>
</dbReference>
<dbReference type="AlphaFoldDB" id="A0AAV7L855"/>
<dbReference type="GO" id="GO:0031849">
    <property type="term" value="F:olfactory receptor binding"/>
    <property type="evidence" value="ECO:0007669"/>
    <property type="project" value="TreeGrafter"/>
</dbReference>
<dbReference type="GO" id="GO:0006612">
    <property type="term" value="P:protein targeting to membrane"/>
    <property type="evidence" value="ECO:0007669"/>
    <property type="project" value="TreeGrafter"/>
</dbReference>
<keyword evidence="7" id="KW-0472">Membrane</keyword>
<sequence>MTREGLSFGFLQPEASLRYFWLVPCGRREDRRAPCWTDFHPGPPAGRPPRPFSEGAGKRTAALRTNMDQETWNILFQSKMADRGHWTLEVDNTAQSPPWWKQYTLHASARFKCSVCGRRWESSKVRMIFHIKKASRRKPQGCVKMQIFKQGCQRCNVAILEDPEFIIENIDAAVDRLVMRIRKVCYGEDVSDRLIPDFITSGSNEGPHDSAHCEACRLGLCNQRAPAKNQKAPIVNRVRSSYEEWDALMVRGYGHMRDDSLQPLIEQNDRIREKPRYKLRGTNHPSFRTEPVEESCCPCILL</sequence>
<dbReference type="GO" id="GO:0008270">
    <property type="term" value="F:zinc ion binding"/>
    <property type="evidence" value="ECO:0007669"/>
    <property type="project" value="UniProtKB-KW"/>
</dbReference>
<gene>
    <name evidence="9" type="ORF">NDU88_000362</name>
</gene>
<dbReference type="PANTHER" id="PTHR14402">
    <property type="entry name" value="RECEPTOR TRANSPORTING PROTEIN"/>
    <property type="match status" value="1"/>
</dbReference>
<dbReference type="GO" id="GO:0051205">
    <property type="term" value="P:protein insertion into membrane"/>
    <property type="evidence" value="ECO:0007669"/>
    <property type="project" value="TreeGrafter"/>
</dbReference>
<evidence type="ECO:0000256" key="3">
    <source>
        <dbReference type="ARBA" id="ARBA00022723"/>
    </source>
</evidence>
<dbReference type="EMBL" id="JANPWB010000015">
    <property type="protein sequence ID" value="KAJ1087172.1"/>
    <property type="molecule type" value="Genomic_DNA"/>
</dbReference>
<dbReference type="Pfam" id="PF13695">
    <property type="entry name" value="Zn_ribbon_3CxxC"/>
    <property type="match status" value="1"/>
</dbReference>
<evidence type="ECO:0000256" key="5">
    <source>
        <dbReference type="ARBA" id="ARBA00022833"/>
    </source>
</evidence>
<evidence type="ECO:0000313" key="9">
    <source>
        <dbReference type="EMBL" id="KAJ1087172.1"/>
    </source>
</evidence>
<dbReference type="InterPro" id="IPR026096">
    <property type="entry name" value="R-trans_p"/>
</dbReference>
<evidence type="ECO:0000259" key="8">
    <source>
        <dbReference type="SMART" id="SM01328"/>
    </source>
</evidence>
<keyword evidence="2" id="KW-0812">Transmembrane</keyword>
<dbReference type="PANTHER" id="PTHR14402:SF8">
    <property type="entry name" value="RECEPTOR-TRANSPORTING PROTEIN 4"/>
    <property type="match status" value="1"/>
</dbReference>
<accession>A0AAV7L855</accession>
<reference evidence="9" key="1">
    <citation type="journal article" date="2022" name="bioRxiv">
        <title>Sequencing and chromosome-scale assembly of the giantPleurodeles waltlgenome.</title>
        <authorList>
            <person name="Brown T."/>
            <person name="Elewa A."/>
            <person name="Iarovenko S."/>
            <person name="Subramanian E."/>
            <person name="Araus A.J."/>
            <person name="Petzold A."/>
            <person name="Susuki M."/>
            <person name="Suzuki K.-i.T."/>
            <person name="Hayashi T."/>
            <person name="Toyoda A."/>
            <person name="Oliveira C."/>
            <person name="Osipova E."/>
            <person name="Leigh N.D."/>
            <person name="Simon A."/>
            <person name="Yun M.H."/>
        </authorList>
    </citation>
    <scope>NUCLEOTIDE SEQUENCE</scope>
    <source>
        <strain evidence="9">20211129_DDA</strain>
        <tissue evidence="9">Liver</tissue>
    </source>
</reference>
<keyword evidence="6" id="KW-1133">Transmembrane helix</keyword>
<dbReference type="GO" id="GO:0016020">
    <property type="term" value="C:membrane"/>
    <property type="evidence" value="ECO:0007669"/>
    <property type="project" value="UniProtKB-SubCell"/>
</dbReference>
<evidence type="ECO:0000256" key="7">
    <source>
        <dbReference type="ARBA" id="ARBA00023136"/>
    </source>
</evidence>
<keyword evidence="3" id="KW-0479">Metal-binding</keyword>
<protein>
    <recommendedName>
        <fullName evidence="8">3CxxC-type domain-containing protein</fullName>
    </recommendedName>
</protein>
<evidence type="ECO:0000256" key="2">
    <source>
        <dbReference type="ARBA" id="ARBA00022692"/>
    </source>
</evidence>
<evidence type="ECO:0000313" key="10">
    <source>
        <dbReference type="Proteomes" id="UP001066276"/>
    </source>
</evidence>
<keyword evidence="5" id="KW-0862">Zinc</keyword>